<dbReference type="InterPro" id="IPR001608">
    <property type="entry name" value="Ala_racemase_N"/>
</dbReference>
<gene>
    <name evidence="2" type="ORF">FM110_06390</name>
</gene>
<proteinExistence type="predicted"/>
<feature type="domain" description="Alanine racemase N-terminal" evidence="1">
    <location>
        <begin position="28"/>
        <end position="199"/>
    </location>
</feature>
<dbReference type="GO" id="GO:0008721">
    <property type="term" value="F:D-serine ammonia-lyase activity"/>
    <property type="evidence" value="ECO:0007669"/>
    <property type="project" value="TreeGrafter"/>
</dbReference>
<reference evidence="2 3" key="1">
    <citation type="submission" date="2017-02" db="EMBL/GenBank/DDBJ databases">
        <authorList>
            <person name="Peterson S.W."/>
        </authorList>
    </citation>
    <scope>NUCLEOTIDE SEQUENCE [LARGE SCALE GENOMIC DNA]</scope>
    <source>
        <strain evidence="2 3">CIP104813</strain>
    </source>
</reference>
<dbReference type="RefSeq" id="WP_327230500.1">
    <property type="nucleotide sequence ID" value="NZ_FWFG01000057.1"/>
</dbReference>
<dbReference type="SUPFAM" id="SSF51419">
    <property type="entry name" value="PLP-binding barrel"/>
    <property type="match status" value="1"/>
</dbReference>
<dbReference type="EC" id="1.1.3.8" evidence="2"/>
<accession>A0A1X6WZA2</accession>
<organism evidence="2 3">
    <name type="scientific">Brachybacterium nesterenkovii</name>
    <dbReference type="NCBI Taxonomy" id="47847"/>
    <lineage>
        <taxon>Bacteria</taxon>
        <taxon>Bacillati</taxon>
        <taxon>Actinomycetota</taxon>
        <taxon>Actinomycetes</taxon>
        <taxon>Micrococcales</taxon>
        <taxon>Dermabacteraceae</taxon>
        <taxon>Brachybacterium</taxon>
    </lineage>
</organism>
<sequence length="238" mass="25569">MTTGERVARYEAALASARIAERPVAVCDLDAFDANADDLFRRASGVPVRVASKSLRVRALLERALARPGFRGVLAYTLAEALWLCEGGIDDILVAYPTVDRDALARLARDERAREQIAIMVDETAQLDLVEDAVRAALPRGASIRTVLELDAAYAPLRRLRFGALRSPVADAPAAVALAREIARRPALRLIGLMAYEGQIAGVGDGARGPYGLAVRTMQALSARELAERRAAVVAAVR</sequence>
<dbReference type="EMBL" id="FWFG01000057">
    <property type="protein sequence ID" value="SLM91311.1"/>
    <property type="molecule type" value="Genomic_DNA"/>
</dbReference>
<dbReference type="Gene3D" id="3.20.20.10">
    <property type="entry name" value="Alanine racemase"/>
    <property type="match status" value="1"/>
</dbReference>
<dbReference type="GO" id="GO:0036088">
    <property type="term" value="P:D-serine catabolic process"/>
    <property type="evidence" value="ECO:0007669"/>
    <property type="project" value="TreeGrafter"/>
</dbReference>
<evidence type="ECO:0000313" key="2">
    <source>
        <dbReference type="EMBL" id="SLM91311.1"/>
    </source>
</evidence>
<dbReference type="Proteomes" id="UP000195981">
    <property type="component" value="Unassembled WGS sequence"/>
</dbReference>
<dbReference type="Pfam" id="PF01168">
    <property type="entry name" value="Ala_racemase_N"/>
    <property type="match status" value="1"/>
</dbReference>
<keyword evidence="3" id="KW-1185">Reference proteome</keyword>
<dbReference type="GO" id="GO:0050105">
    <property type="term" value="F:L-gulonolactone oxidase activity"/>
    <property type="evidence" value="ECO:0007669"/>
    <property type="project" value="UniProtKB-EC"/>
</dbReference>
<protein>
    <submittedName>
        <fullName evidence="2">L-gulono-1,4-lactone oxidase</fullName>
        <ecNumber evidence="2">1.1.3.8</ecNumber>
    </submittedName>
</protein>
<name>A0A1X6WZA2_9MICO</name>
<evidence type="ECO:0000313" key="3">
    <source>
        <dbReference type="Proteomes" id="UP000195981"/>
    </source>
</evidence>
<dbReference type="PANTHER" id="PTHR28004:SF2">
    <property type="entry name" value="D-SERINE DEHYDRATASE"/>
    <property type="match status" value="1"/>
</dbReference>
<evidence type="ECO:0000259" key="1">
    <source>
        <dbReference type="Pfam" id="PF01168"/>
    </source>
</evidence>
<dbReference type="InterPro" id="IPR051466">
    <property type="entry name" value="D-amino_acid_metab_enzyme"/>
</dbReference>
<dbReference type="AlphaFoldDB" id="A0A1X6WZA2"/>
<dbReference type="InterPro" id="IPR029066">
    <property type="entry name" value="PLP-binding_barrel"/>
</dbReference>
<dbReference type="PANTHER" id="PTHR28004">
    <property type="entry name" value="ZGC:162816-RELATED"/>
    <property type="match status" value="1"/>
</dbReference>
<keyword evidence="2" id="KW-0560">Oxidoreductase</keyword>